<keyword evidence="3 6" id="KW-0853">WD repeat</keyword>
<reference evidence="10" key="1">
    <citation type="submission" date="2022-11" db="UniProtKB">
        <authorList>
            <consortium name="WormBaseParasite"/>
        </authorList>
    </citation>
    <scope>IDENTIFICATION</scope>
</reference>
<dbReference type="Gene3D" id="2.130.10.10">
    <property type="entry name" value="YVTN repeat-like/Quinoprotein amine dehydrogenase"/>
    <property type="match status" value="2"/>
</dbReference>
<accession>A0A915BVZ7</accession>
<evidence type="ECO:0000256" key="7">
    <source>
        <dbReference type="SAM" id="MobiDB-lite"/>
    </source>
</evidence>
<evidence type="ECO:0000256" key="3">
    <source>
        <dbReference type="ARBA" id="ARBA00022574"/>
    </source>
</evidence>
<feature type="compositionally biased region" description="Polar residues" evidence="7">
    <location>
        <begin position="409"/>
        <end position="426"/>
    </location>
</feature>
<sequence length="640" mass="70438">MQTVFEKQVNADSASVGAIGVRSKRIFVGPPLTQYSFADEEDRILNGTNTSTVECIALGHDERSLAYSISTVVKLVDLNTGRELRTLVGHNGRVNAVVQSNRSIYVWASVSSDCTVTLWDTRQHPANVLVRRLDRPANCARFSPNDAFVALGSDHLYMMDPRIRDMRSLSSSSQVLHVCFHPSEYLLAAASEDRLVRFWDIDSEECVSQSEPTDGIPRAIAFHNDGCALFTLTDRRCGAICWEPFDILGQCSVPQCEHSLAMAVGDSEVFMLGRSISFNLLNLHSVPFHTLLNEQSERKQEPVVPIKEEEITEEEISEIDAQKGAIEMPMEELSEQDIFMPTHTLPRTPPPQPLALPPSEETFIISMVNASSPPSQSRPNTLKTRRSEVNSKNNTKSTVASGSRIRRSLANNKSSNGGVLACTSSAPDVRTASQRKRSDREEKSKKGAMVVEELGTGSVDSCCDENAVLEEISKGHANVEVVLAQRRASLDSLRQCWRTRGIDAALTEAARFGEAALVGELLAALNHSPTTWNLSMCCAVLAHIGVLVASKHEHYVEIALTALRTAITGFGNVIRMGAQQPSHIGVDVTAEERHSKCVKCVQQLTEMRVKASLLCDRMNARHAREFNALMQIFDDTISPL</sequence>
<feature type="repeat" description="WD" evidence="6">
    <location>
        <begin position="168"/>
        <end position="209"/>
    </location>
</feature>
<dbReference type="GO" id="GO:0008352">
    <property type="term" value="C:katanin complex"/>
    <property type="evidence" value="ECO:0007669"/>
    <property type="project" value="TreeGrafter"/>
</dbReference>
<dbReference type="InterPro" id="IPR036322">
    <property type="entry name" value="WD40_repeat_dom_sf"/>
</dbReference>
<dbReference type="InterPro" id="IPR028021">
    <property type="entry name" value="Katanin_C-terminal"/>
</dbReference>
<feature type="domain" description="Katanin p80 subunit C-terminal" evidence="8">
    <location>
        <begin position="474"/>
        <end position="617"/>
    </location>
</feature>
<protein>
    <submittedName>
        <fullName evidence="10">Katanin p80 subunit C-terminal domain-containing protein</fullName>
    </submittedName>
</protein>
<evidence type="ECO:0000256" key="2">
    <source>
        <dbReference type="ARBA" id="ARBA00022490"/>
    </source>
</evidence>
<dbReference type="WBParaSite" id="PgR063X_g041_t01">
    <property type="protein sequence ID" value="PgR063X_g041_t01"/>
    <property type="gene ID" value="PgR063X_g041"/>
</dbReference>
<dbReference type="SUPFAM" id="SSF50978">
    <property type="entry name" value="WD40 repeat-like"/>
    <property type="match status" value="1"/>
</dbReference>
<organism evidence="9 10">
    <name type="scientific">Parascaris univalens</name>
    <name type="common">Nematode worm</name>
    <dbReference type="NCBI Taxonomy" id="6257"/>
    <lineage>
        <taxon>Eukaryota</taxon>
        <taxon>Metazoa</taxon>
        <taxon>Ecdysozoa</taxon>
        <taxon>Nematoda</taxon>
        <taxon>Chromadorea</taxon>
        <taxon>Rhabditida</taxon>
        <taxon>Spirurina</taxon>
        <taxon>Ascaridomorpha</taxon>
        <taxon>Ascaridoidea</taxon>
        <taxon>Ascarididae</taxon>
        <taxon>Parascaris</taxon>
    </lineage>
</organism>
<keyword evidence="2" id="KW-0963">Cytoplasm</keyword>
<dbReference type="InterPro" id="IPR001680">
    <property type="entry name" value="WD40_rpt"/>
</dbReference>
<feature type="region of interest" description="Disordered" evidence="7">
    <location>
        <begin position="370"/>
        <end position="449"/>
    </location>
</feature>
<name>A0A915BVZ7_PARUN</name>
<feature type="compositionally biased region" description="Polar residues" evidence="7">
    <location>
        <begin position="390"/>
        <end position="401"/>
    </location>
</feature>
<evidence type="ECO:0000313" key="10">
    <source>
        <dbReference type="WBParaSite" id="PgR063X_g041_t01"/>
    </source>
</evidence>
<dbReference type="GO" id="GO:0007019">
    <property type="term" value="P:microtubule depolymerization"/>
    <property type="evidence" value="ECO:0007669"/>
    <property type="project" value="TreeGrafter"/>
</dbReference>
<dbReference type="Proteomes" id="UP000887569">
    <property type="component" value="Unplaced"/>
</dbReference>
<dbReference type="Pfam" id="PF13925">
    <property type="entry name" value="Katanin_con80"/>
    <property type="match status" value="1"/>
</dbReference>
<evidence type="ECO:0000256" key="6">
    <source>
        <dbReference type="PROSITE-ProRule" id="PRU00221"/>
    </source>
</evidence>
<feature type="compositionally biased region" description="Basic and acidic residues" evidence="7">
    <location>
        <begin position="436"/>
        <end position="445"/>
    </location>
</feature>
<keyword evidence="9" id="KW-1185">Reference proteome</keyword>
<comment type="subcellular location">
    <subcellularLocation>
        <location evidence="1">Cytoplasm</location>
        <location evidence="1">Cytoskeleton</location>
    </subcellularLocation>
</comment>
<dbReference type="SMART" id="SM00320">
    <property type="entry name" value="WD40"/>
    <property type="match status" value="4"/>
</dbReference>
<dbReference type="PROSITE" id="PS50294">
    <property type="entry name" value="WD_REPEATS_REGION"/>
    <property type="match status" value="1"/>
</dbReference>
<feature type="compositionally biased region" description="Polar residues" evidence="7">
    <location>
        <begin position="370"/>
        <end position="382"/>
    </location>
</feature>
<evidence type="ECO:0000313" key="9">
    <source>
        <dbReference type="Proteomes" id="UP000887569"/>
    </source>
</evidence>
<evidence type="ECO:0000256" key="1">
    <source>
        <dbReference type="ARBA" id="ARBA00004245"/>
    </source>
</evidence>
<dbReference type="InterPro" id="IPR019775">
    <property type="entry name" value="WD40_repeat_CS"/>
</dbReference>
<dbReference type="PROSITE" id="PS00678">
    <property type="entry name" value="WD_REPEATS_1"/>
    <property type="match status" value="1"/>
</dbReference>
<dbReference type="AlphaFoldDB" id="A0A915BVZ7"/>
<keyword evidence="5" id="KW-0206">Cytoskeleton</keyword>
<dbReference type="InterPro" id="IPR015943">
    <property type="entry name" value="WD40/YVTN_repeat-like_dom_sf"/>
</dbReference>
<evidence type="ECO:0000256" key="5">
    <source>
        <dbReference type="ARBA" id="ARBA00023212"/>
    </source>
</evidence>
<dbReference type="PANTHER" id="PTHR19845:SF0">
    <property type="entry name" value="KATANIN P80 WD40 REPEAT-CONTAINING SUBUNIT B1"/>
    <property type="match status" value="1"/>
</dbReference>
<keyword evidence="4" id="KW-0677">Repeat</keyword>
<dbReference type="Pfam" id="PF00400">
    <property type="entry name" value="WD40"/>
    <property type="match status" value="2"/>
</dbReference>
<evidence type="ECO:0000259" key="8">
    <source>
        <dbReference type="Pfam" id="PF13925"/>
    </source>
</evidence>
<dbReference type="PANTHER" id="PTHR19845">
    <property type="entry name" value="KATANIN P80 SUBUNIT"/>
    <property type="match status" value="1"/>
</dbReference>
<dbReference type="PROSITE" id="PS50082">
    <property type="entry name" value="WD_REPEATS_2"/>
    <property type="match status" value="1"/>
</dbReference>
<proteinExistence type="predicted"/>
<dbReference type="GO" id="GO:0008017">
    <property type="term" value="F:microtubule binding"/>
    <property type="evidence" value="ECO:0007669"/>
    <property type="project" value="InterPro"/>
</dbReference>
<evidence type="ECO:0000256" key="4">
    <source>
        <dbReference type="ARBA" id="ARBA00022737"/>
    </source>
</evidence>